<dbReference type="Pfam" id="PF00201">
    <property type="entry name" value="UDPGT"/>
    <property type="match status" value="1"/>
</dbReference>
<evidence type="ECO:0000313" key="5">
    <source>
        <dbReference type="EMBL" id="KAL0452053.1"/>
    </source>
</evidence>
<dbReference type="InterPro" id="IPR035595">
    <property type="entry name" value="UDP_glycos_trans_CS"/>
</dbReference>
<organism evidence="5">
    <name type="scientific">Sesamum latifolium</name>
    <dbReference type="NCBI Taxonomy" id="2727402"/>
    <lineage>
        <taxon>Eukaryota</taxon>
        <taxon>Viridiplantae</taxon>
        <taxon>Streptophyta</taxon>
        <taxon>Embryophyta</taxon>
        <taxon>Tracheophyta</taxon>
        <taxon>Spermatophyta</taxon>
        <taxon>Magnoliopsida</taxon>
        <taxon>eudicotyledons</taxon>
        <taxon>Gunneridae</taxon>
        <taxon>Pentapetalae</taxon>
        <taxon>asterids</taxon>
        <taxon>lamiids</taxon>
        <taxon>Lamiales</taxon>
        <taxon>Pedaliaceae</taxon>
        <taxon>Sesamum</taxon>
    </lineage>
</organism>
<reference evidence="5" key="1">
    <citation type="submission" date="2020-06" db="EMBL/GenBank/DDBJ databases">
        <authorList>
            <person name="Li T."/>
            <person name="Hu X."/>
            <person name="Zhang T."/>
            <person name="Song X."/>
            <person name="Zhang H."/>
            <person name="Dai N."/>
            <person name="Sheng W."/>
            <person name="Hou X."/>
            <person name="Wei L."/>
        </authorList>
    </citation>
    <scope>NUCLEOTIDE SEQUENCE</scope>
    <source>
        <strain evidence="5">KEN1</strain>
        <tissue evidence="5">Leaf</tissue>
    </source>
</reference>
<dbReference type="AlphaFoldDB" id="A0AAW2XDI0"/>
<dbReference type="Gene3D" id="3.40.50.2000">
    <property type="entry name" value="Glycogen Phosphorylase B"/>
    <property type="match status" value="1"/>
</dbReference>
<dbReference type="PROSITE" id="PS00375">
    <property type="entry name" value="UDPGT"/>
    <property type="match status" value="1"/>
</dbReference>
<evidence type="ECO:0000256" key="3">
    <source>
        <dbReference type="ARBA" id="ARBA00022679"/>
    </source>
</evidence>
<evidence type="ECO:0000256" key="4">
    <source>
        <dbReference type="RuleBase" id="RU003718"/>
    </source>
</evidence>
<keyword evidence="3 4" id="KW-0808">Transferase</keyword>
<protein>
    <submittedName>
        <fullName evidence="5">Beta-D-glucosyl crocetin beta-1,6-glucosyltransferase</fullName>
    </submittedName>
</protein>
<dbReference type="EMBL" id="JACGWN010000004">
    <property type="protein sequence ID" value="KAL0452053.1"/>
    <property type="molecule type" value="Genomic_DNA"/>
</dbReference>
<evidence type="ECO:0000256" key="2">
    <source>
        <dbReference type="ARBA" id="ARBA00022676"/>
    </source>
</evidence>
<dbReference type="SUPFAM" id="SSF53756">
    <property type="entry name" value="UDP-Glycosyltransferase/glycogen phosphorylase"/>
    <property type="match status" value="1"/>
</dbReference>
<keyword evidence="2 4" id="KW-0328">Glycosyltransferase</keyword>
<proteinExistence type="inferred from homology"/>
<gene>
    <name evidence="5" type="ORF">Slati_1183400</name>
</gene>
<accession>A0AAW2XDI0</accession>
<dbReference type="PANTHER" id="PTHR48044">
    <property type="entry name" value="GLYCOSYLTRANSFERASE"/>
    <property type="match status" value="1"/>
</dbReference>
<name>A0AAW2XDI0_9LAMI</name>
<dbReference type="GO" id="GO:0016138">
    <property type="term" value="P:glycoside biosynthetic process"/>
    <property type="evidence" value="ECO:0007669"/>
    <property type="project" value="UniProtKB-ARBA"/>
</dbReference>
<dbReference type="PANTHER" id="PTHR48044:SF14">
    <property type="entry name" value="GLYCOSYLTRANSFERASE"/>
    <property type="match status" value="1"/>
</dbReference>
<sequence>MDYLSEMLNKEFVPAGSLVLDHGDDDADEAVLMDWLSQKDKFSCVFVSFGTEYFLKREEIEEVAHGLELSNVNFIWIVRFPKGDGTTVAETLPAGFLERVGGRGRIVEKWASQAKILTHPSVGGFVSHCGWNSLTESIEFGVPIIAMPMHLDQPMNAKLVAELGVGVEVKRDNEGRLQRDEIAKVIRDVVVGESGEELRRQVIVQRERIRLRRREEMDEIAHKLAKICGH</sequence>
<reference evidence="5" key="2">
    <citation type="journal article" date="2024" name="Plant">
        <title>Genomic evolution and insights into agronomic trait innovations of Sesamum species.</title>
        <authorList>
            <person name="Miao H."/>
            <person name="Wang L."/>
            <person name="Qu L."/>
            <person name="Liu H."/>
            <person name="Sun Y."/>
            <person name="Le M."/>
            <person name="Wang Q."/>
            <person name="Wei S."/>
            <person name="Zheng Y."/>
            <person name="Lin W."/>
            <person name="Duan Y."/>
            <person name="Cao H."/>
            <person name="Xiong S."/>
            <person name="Wang X."/>
            <person name="Wei L."/>
            <person name="Li C."/>
            <person name="Ma Q."/>
            <person name="Ju M."/>
            <person name="Zhao R."/>
            <person name="Li G."/>
            <person name="Mu C."/>
            <person name="Tian Q."/>
            <person name="Mei H."/>
            <person name="Zhang T."/>
            <person name="Gao T."/>
            <person name="Zhang H."/>
        </authorList>
    </citation>
    <scope>NUCLEOTIDE SEQUENCE</scope>
    <source>
        <strain evidence="5">KEN1</strain>
    </source>
</reference>
<comment type="caution">
    <text evidence="5">The sequence shown here is derived from an EMBL/GenBank/DDBJ whole genome shotgun (WGS) entry which is preliminary data.</text>
</comment>
<dbReference type="CDD" id="cd03784">
    <property type="entry name" value="GT1_Gtf-like"/>
    <property type="match status" value="1"/>
</dbReference>
<dbReference type="FunFam" id="3.40.50.2000:FF:000060">
    <property type="entry name" value="Glycosyltransferase"/>
    <property type="match status" value="1"/>
</dbReference>
<evidence type="ECO:0000256" key="1">
    <source>
        <dbReference type="ARBA" id="ARBA00009995"/>
    </source>
</evidence>
<dbReference type="GO" id="GO:0008194">
    <property type="term" value="F:UDP-glycosyltransferase activity"/>
    <property type="evidence" value="ECO:0007669"/>
    <property type="project" value="InterPro"/>
</dbReference>
<dbReference type="InterPro" id="IPR002213">
    <property type="entry name" value="UDP_glucos_trans"/>
</dbReference>
<comment type="similarity">
    <text evidence="1 4">Belongs to the UDP-glycosyltransferase family.</text>
</comment>